<organism evidence="6">
    <name type="scientific">Penicillium brevicompactum ssRNA virus 1</name>
    <dbReference type="NCBI Taxonomy" id="2485918"/>
    <lineage>
        <taxon>Viruses</taxon>
        <taxon>Riboviria</taxon>
    </lineage>
</organism>
<dbReference type="EC" id="2.7.7.48" evidence="4"/>
<dbReference type="Pfam" id="PF00998">
    <property type="entry name" value="RdRP_3"/>
    <property type="match status" value="1"/>
</dbReference>
<dbReference type="GO" id="GO:0003723">
    <property type="term" value="F:RNA binding"/>
    <property type="evidence" value="ECO:0007669"/>
    <property type="project" value="InterPro"/>
</dbReference>
<evidence type="ECO:0000256" key="2">
    <source>
        <dbReference type="ARBA" id="ARBA00022695"/>
    </source>
</evidence>
<dbReference type="InterPro" id="IPR002166">
    <property type="entry name" value="RNA_pol_HCV"/>
</dbReference>
<protein>
    <recommendedName>
        <fullName evidence="4">RNA-directed RNA polymerase</fullName>
        <ecNumber evidence="4">2.7.7.48</ecNumber>
    </recommendedName>
</protein>
<name>A0A3G3C4M5_9VIRU</name>
<dbReference type="GO" id="GO:0003968">
    <property type="term" value="F:RNA-directed RNA polymerase activity"/>
    <property type="evidence" value="ECO:0007669"/>
    <property type="project" value="UniProtKB-KW"/>
</dbReference>
<evidence type="ECO:0000313" key="6">
    <source>
        <dbReference type="EMBL" id="AYP71798.1"/>
    </source>
</evidence>
<keyword evidence="2 4" id="KW-0548">Nucleotidyltransferase</keyword>
<dbReference type="SUPFAM" id="SSF56672">
    <property type="entry name" value="DNA/RNA polymerases"/>
    <property type="match status" value="1"/>
</dbReference>
<dbReference type="PROSITE" id="PS50507">
    <property type="entry name" value="RDRP_SSRNA_POS"/>
    <property type="match status" value="1"/>
</dbReference>
<dbReference type="EMBL" id="MG887748">
    <property type="protein sequence ID" value="AYP71798.1"/>
    <property type="molecule type" value="Genomic_RNA"/>
</dbReference>
<keyword evidence="4" id="KW-0547">Nucleotide-binding</keyword>
<dbReference type="GO" id="GO:0039694">
    <property type="term" value="P:viral RNA genome replication"/>
    <property type="evidence" value="ECO:0007669"/>
    <property type="project" value="InterPro"/>
</dbReference>
<accession>A0A3G3C4M5</accession>
<keyword evidence="1 4" id="KW-0808">Transferase</keyword>
<dbReference type="GO" id="GO:0000166">
    <property type="term" value="F:nucleotide binding"/>
    <property type="evidence" value="ECO:0007669"/>
    <property type="project" value="UniProtKB-KW"/>
</dbReference>
<evidence type="ECO:0000256" key="3">
    <source>
        <dbReference type="ARBA" id="ARBA00022953"/>
    </source>
</evidence>
<reference evidence="6" key="1">
    <citation type="journal article" date="2019" name="Virus Res.">
        <title>The mycovirome of a fungal collection from the sea cucumber Holothuria polii.</title>
        <authorList>
            <person name="Nerva L."/>
            <person name="Forgia M."/>
            <person name="Ciuffo M."/>
            <person name="Chitarra W."/>
            <person name="Chiapello M."/>
            <person name="Vallino M."/>
            <person name="Varese G.C."/>
            <person name="Turina M."/>
        </authorList>
    </citation>
    <scope>NUCLEOTIDE SEQUENCE</scope>
    <source>
        <strain evidence="6">MUT1097</strain>
    </source>
</reference>
<sequence length="514" mass="57664">MGSCSDSRRQMRVGMDLGVPGGWAPMVHSVCPHNELSALMMRTLAPTPPMVSDVLGADVKEMFSIFRRFVRRYDGSKWSNLQTASSYSGRLRRRYMEAWRSLEDSRSLEWYDFIIKPFLKAEKFNVTAKWPKPRMIFPRSPRYNLRLASWLKPFEHWLWGRLLGRHLFDTGEGRVVAKGLSPRRRANLIRRKFGALEDCVVVEVDGKAFEAHVGIDQLREEHSIYSAAFGGEPALMSLLGHQLRLKGTLSCGAKFSREGGRASGDFNTGMGNSIIMLCTVGAAMRRLYSGLPWDILVDGDNALLFVRGCDSHLLESLPGIVEASSGHELAVEKQVRVFEEIRFGQSAPIELGQGRGMTMVRDFRKVISNATASHRWLREPRFATRWLSGVSACELSLARGVPILQSFSVALYRRFGGISFPEFPFEDYLAMGSWFASEDDVLEVSEESRLSFERAFGVSPDVQISMERDLERRVMESPSPFGPFGVVSLPLADDGQLSPSQLPPGYPGTENISF</sequence>
<evidence type="ECO:0000256" key="1">
    <source>
        <dbReference type="ARBA" id="ARBA00022679"/>
    </source>
</evidence>
<keyword evidence="4 6" id="KW-0696">RNA-directed RNA polymerase</keyword>
<feature type="domain" description="RdRp catalytic" evidence="5">
    <location>
        <begin position="199"/>
        <end position="314"/>
    </location>
</feature>
<keyword evidence="3 4" id="KW-0693">Viral RNA replication</keyword>
<evidence type="ECO:0000259" key="5">
    <source>
        <dbReference type="PROSITE" id="PS50507"/>
    </source>
</evidence>
<comment type="catalytic activity">
    <reaction evidence="4">
        <text>RNA(n) + a ribonucleoside 5'-triphosphate = RNA(n+1) + diphosphate</text>
        <dbReference type="Rhea" id="RHEA:21248"/>
        <dbReference type="Rhea" id="RHEA-COMP:14527"/>
        <dbReference type="Rhea" id="RHEA-COMP:17342"/>
        <dbReference type="ChEBI" id="CHEBI:33019"/>
        <dbReference type="ChEBI" id="CHEBI:61557"/>
        <dbReference type="ChEBI" id="CHEBI:140395"/>
        <dbReference type="EC" id="2.7.7.48"/>
    </reaction>
</comment>
<dbReference type="InterPro" id="IPR043502">
    <property type="entry name" value="DNA/RNA_pol_sf"/>
</dbReference>
<proteinExistence type="predicted"/>
<dbReference type="InterPro" id="IPR007094">
    <property type="entry name" value="RNA-dir_pol_PSvirus"/>
</dbReference>
<dbReference type="CDD" id="cd23179">
    <property type="entry name" value="ps_ssRNAv_Tolivirales_RdRp"/>
    <property type="match status" value="1"/>
</dbReference>
<evidence type="ECO:0000256" key="4">
    <source>
        <dbReference type="RuleBase" id="RU363062"/>
    </source>
</evidence>